<dbReference type="EMBL" id="QRBI01000120">
    <property type="protein sequence ID" value="RMC07025.1"/>
    <property type="molecule type" value="Genomic_DNA"/>
</dbReference>
<accession>A0A3M0K1C8</accession>
<evidence type="ECO:0000313" key="3">
    <source>
        <dbReference type="Proteomes" id="UP000269221"/>
    </source>
</evidence>
<evidence type="ECO:0000313" key="2">
    <source>
        <dbReference type="EMBL" id="RMC07025.1"/>
    </source>
</evidence>
<dbReference type="AlphaFoldDB" id="A0A3M0K1C8"/>
<name>A0A3M0K1C8_HIRRU</name>
<organism evidence="2 3">
    <name type="scientific">Hirundo rustica rustica</name>
    <dbReference type="NCBI Taxonomy" id="333673"/>
    <lineage>
        <taxon>Eukaryota</taxon>
        <taxon>Metazoa</taxon>
        <taxon>Chordata</taxon>
        <taxon>Craniata</taxon>
        <taxon>Vertebrata</taxon>
        <taxon>Euteleostomi</taxon>
        <taxon>Archelosauria</taxon>
        <taxon>Archosauria</taxon>
        <taxon>Dinosauria</taxon>
        <taxon>Saurischia</taxon>
        <taxon>Theropoda</taxon>
        <taxon>Coelurosauria</taxon>
        <taxon>Aves</taxon>
        <taxon>Neognathae</taxon>
        <taxon>Neoaves</taxon>
        <taxon>Telluraves</taxon>
        <taxon>Australaves</taxon>
        <taxon>Passeriformes</taxon>
        <taxon>Sylvioidea</taxon>
        <taxon>Hirundinidae</taxon>
        <taxon>Hirundo</taxon>
    </lineage>
</organism>
<comment type="caution">
    <text evidence="2">The sequence shown here is derived from an EMBL/GenBank/DDBJ whole genome shotgun (WGS) entry which is preliminary data.</text>
</comment>
<dbReference type="Proteomes" id="UP000269221">
    <property type="component" value="Unassembled WGS sequence"/>
</dbReference>
<gene>
    <name evidence="2" type="ORF">DUI87_16478</name>
</gene>
<protein>
    <submittedName>
        <fullName evidence="2">Uncharacterized protein</fullName>
    </submittedName>
</protein>
<feature type="compositionally biased region" description="Basic and acidic residues" evidence="1">
    <location>
        <begin position="86"/>
        <end position="98"/>
    </location>
</feature>
<reference evidence="2 3" key="1">
    <citation type="submission" date="2018-07" db="EMBL/GenBank/DDBJ databases">
        <title>A high quality draft genome assembly of the barn swallow (H. rustica rustica).</title>
        <authorList>
            <person name="Formenti G."/>
            <person name="Chiara M."/>
            <person name="Poveda L."/>
            <person name="Francoijs K.-J."/>
            <person name="Bonisoli-Alquati A."/>
            <person name="Canova L."/>
            <person name="Gianfranceschi L."/>
            <person name="Horner D.S."/>
            <person name="Saino N."/>
        </authorList>
    </citation>
    <scope>NUCLEOTIDE SEQUENCE [LARGE SCALE GENOMIC DNA]</scope>
    <source>
        <strain evidence="2">Chelidonia</strain>
        <tissue evidence="2">Blood</tissue>
    </source>
</reference>
<evidence type="ECO:0000256" key="1">
    <source>
        <dbReference type="SAM" id="MobiDB-lite"/>
    </source>
</evidence>
<keyword evidence="3" id="KW-1185">Reference proteome</keyword>
<feature type="region of interest" description="Disordered" evidence="1">
    <location>
        <begin position="86"/>
        <end position="108"/>
    </location>
</feature>
<proteinExistence type="predicted"/>
<sequence length="108" mass="12525">MLLKIKLRRDGLDKYMISYDRKYMVRGDGLTETECCSKLLPKFSDFMKLPVKFGTALGIQHHVLGSYLPERLDMLEQAHQGHKDIQEAGTLDKSREDEIAGPVQWWEE</sequence>